<dbReference type="SUPFAM" id="SSF141571">
    <property type="entry name" value="Pentapeptide repeat-like"/>
    <property type="match status" value="1"/>
</dbReference>
<dbReference type="PANTHER" id="PTHR14136">
    <property type="entry name" value="BTB_POZ DOMAIN-CONTAINING PROTEIN KCTD9"/>
    <property type="match status" value="1"/>
</dbReference>
<protein>
    <submittedName>
        <fullName evidence="2">Pentapeptide repeat-containing protein</fullName>
    </submittedName>
</protein>
<sequence length="212" mass="23226">MLFALLAWRMAIKEREKEPRIEVLSAVGGGLITGLAVGLAVLFLQKSFEESQKYATWRASVEVAESIPGFAPNGRDIRGINFSGKRLHAADFTEADLEDSKLRDADLDGAVFNNANLRGADLIGANLREASLDGADLEGALLQDTNFAYAIVSPKIEKAQVNARTCWPPTMRSEMLEKVIVMPAYDKNGVKIDDMKDGLKGGQRFPCPLRKE</sequence>
<dbReference type="EMBL" id="CP049838">
    <property type="protein sequence ID" value="QJT07380.1"/>
    <property type="molecule type" value="Genomic_DNA"/>
</dbReference>
<dbReference type="InterPro" id="IPR001646">
    <property type="entry name" value="5peptide_repeat"/>
</dbReference>
<evidence type="ECO:0000256" key="1">
    <source>
        <dbReference type="SAM" id="Phobius"/>
    </source>
</evidence>
<dbReference type="InterPro" id="IPR051082">
    <property type="entry name" value="Pentapeptide-BTB/POZ_domain"/>
</dbReference>
<keyword evidence="1" id="KW-0812">Transmembrane</keyword>
<accession>A0A6M4X3F5</accession>
<proteinExistence type="predicted"/>
<dbReference type="PANTHER" id="PTHR14136:SF17">
    <property type="entry name" value="BTB_POZ DOMAIN-CONTAINING PROTEIN KCTD9"/>
    <property type="match status" value="1"/>
</dbReference>
<keyword evidence="1" id="KW-1133">Transmembrane helix</keyword>
<organism evidence="2 3">
    <name type="scientific">Streptomyces asoensis</name>
    <dbReference type="NCBI Taxonomy" id="249586"/>
    <lineage>
        <taxon>Bacteria</taxon>
        <taxon>Bacillati</taxon>
        <taxon>Actinomycetota</taxon>
        <taxon>Actinomycetes</taxon>
        <taxon>Kitasatosporales</taxon>
        <taxon>Streptomycetaceae</taxon>
        <taxon>Streptomyces</taxon>
    </lineage>
</organism>
<dbReference type="Gene3D" id="2.160.20.80">
    <property type="entry name" value="E3 ubiquitin-protein ligase SopA"/>
    <property type="match status" value="1"/>
</dbReference>
<name>A0A6M4X3F5_9ACTN</name>
<keyword evidence="3" id="KW-1185">Reference proteome</keyword>
<reference evidence="2" key="1">
    <citation type="submission" date="2020-03" db="EMBL/GenBank/DDBJ databases">
        <title>Molecular networking-based the target discovery of potent antiproliferative macrolactams: 5/6/7/16 polycyclic ansamycins and glycosylated trienomycin from Streptomyces cacaoi subsp. asoensis.</title>
        <authorList>
            <person name="Liu L.-L."/>
        </authorList>
    </citation>
    <scope>NUCLEOTIDE SEQUENCE [LARGE SCALE GENOMIC DNA]</scope>
    <source>
        <strain evidence="2">H2S5</strain>
    </source>
</reference>
<dbReference type="AlphaFoldDB" id="A0A6M4X3F5"/>
<evidence type="ECO:0000313" key="3">
    <source>
        <dbReference type="Proteomes" id="UP000502665"/>
    </source>
</evidence>
<gene>
    <name evidence="2" type="ORF">G9272_44240</name>
</gene>
<feature type="transmembrane region" description="Helical" evidence="1">
    <location>
        <begin position="21"/>
        <end position="44"/>
    </location>
</feature>
<keyword evidence="1" id="KW-0472">Membrane</keyword>
<evidence type="ECO:0000313" key="2">
    <source>
        <dbReference type="EMBL" id="QJT07380.1"/>
    </source>
</evidence>
<dbReference type="Pfam" id="PF00805">
    <property type="entry name" value="Pentapeptide"/>
    <property type="match status" value="1"/>
</dbReference>
<dbReference type="Proteomes" id="UP000502665">
    <property type="component" value="Chromosome"/>
</dbReference>